<evidence type="ECO:0000313" key="9">
    <source>
        <dbReference type="EMBL" id="WOC32656.1"/>
    </source>
</evidence>
<dbReference type="Pfam" id="PF21621">
    <property type="entry name" value="MPI_cupin_dom"/>
    <property type="match status" value="1"/>
</dbReference>
<dbReference type="PRINTS" id="PR00714">
    <property type="entry name" value="MAN6PISMRASE"/>
</dbReference>
<dbReference type="InterPro" id="IPR014628">
    <property type="entry name" value="Man6P_isomerase_Firm_short"/>
</dbReference>
<comment type="cofactor">
    <cofactor evidence="5">
        <name>Zn(2+)</name>
        <dbReference type="ChEBI" id="CHEBI:29105"/>
    </cofactor>
    <text evidence="5">Binds 1 zinc ion per subunit.</text>
</comment>
<feature type="binding site" evidence="5">
    <location>
        <position position="115"/>
    </location>
    <ligand>
        <name>Zn(2+)</name>
        <dbReference type="ChEBI" id="CHEBI:29105"/>
    </ligand>
</feature>
<dbReference type="KEGG" id="carl:PXC00_01935"/>
<name>A0AA97H1M3_9FIRM</name>
<dbReference type="InterPro" id="IPR011051">
    <property type="entry name" value="RmlC_Cupin_sf"/>
</dbReference>
<feature type="active site" evidence="6">
    <location>
        <position position="193"/>
    </location>
</feature>
<dbReference type="InterPro" id="IPR016305">
    <property type="entry name" value="Mannose-6-P_Isomerase"/>
</dbReference>
<dbReference type="GO" id="GO:0009298">
    <property type="term" value="P:GDP-mannose biosynthetic process"/>
    <property type="evidence" value="ECO:0007669"/>
    <property type="project" value="InterPro"/>
</dbReference>
<dbReference type="InterPro" id="IPR046457">
    <property type="entry name" value="PMI_typeI_cat"/>
</dbReference>
<dbReference type="GO" id="GO:0005975">
    <property type="term" value="P:carbohydrate metabolic process"/>
    <property type="evidence" value="ECO:0007669"/>
    <property type="project" value="InterPro"/>
</dbReference>
<evidence type="ECO:0000259" key="7">
    <source>
        <dbReference type="Pfam" id="PF20511"/>
    </source>
</evidence>
<dbReference type="PANTHER" id="PTHR42742:SF3">
    <property type="entry name" value="FRUCTOKINASE"/>
    <property type="match status" value="1"/>
</dbReference>
<dbReference type="GO" id="GO:0004476">
    <property type="term" value="F:mannose-6-phosphate isomerase activity"/>
    <property type="evidence" value="ECO:0007669"/>
    <property type="project" value="InterPro"/>
</dbReference>
<dbReference type="PIRSF" id="PIRSF036894">
    <property type="entry name" value="PMI_Firm_short"/>
    <property type="match status" value="1"/>
</dbReference>
<evidence type="ECO:0000313" key="10">
    <source>
        <dbReference type="Proteomes" id="UP001300604"/>
    </source>
</evidence>
<accession>A0AA97H1M3</accession>
<protein>
    <recommendedName>
        <fullName evidence="3">Phosphohexomutase</fullName>
    </recommendedName>
    <alternativeName>
        <fullName evidence="4">Phosphomannose isomerase</fullName>
    </alternativeName>
</protein>
<dbReference type="EMBL" id="CP135996">
    <property type="protein sequence ID" value="WOC32656.1"/>
    <property type="molecule type" value="Genomic_DNA"/>
</dbReference>
<evidence type="ECO:0000256" key="5">
    <source>
        <dbReference type="PIRSR" id="PIRSR036894-1"/>
    </source>
</evidence>
<organism evidence="9 10">
    <name type="scientific">Caproicibacterium argilliputei</name>
    <dbReference type="NCBI Taxonomy" id="3030016"/>
    <lineage>
        <taxon>Bacteria</taxon>
        <taxon>Bacillati</taxon>
        <taxon>Bacillota</taxon>
        <taxon>Clostridia</taxon>
        <taxon>Eubacteriales</taxon>
        <taxon>Oscillospiraceae</taxon>
        <taxon>Caproicibacterium</taxon>
    </lineage>
</organism>
<sequence>MAIIKLTPACKSYLWGGQRLKQDFHKTFNGDVLAETWELSCHPDGPSTVAAGPFAGKTLAAYLQLNPAAAGTNCARFQDFPVLIKLIDAHKDLSIQVHPDNTYALQNERQFGKTEMWYIVDCEPGAFLYHGFKSAISKEEFRARIANGTLTEVLNAAPVHPGDTFFIESGTIHAICQGIVIAEIQQNSNVTYRVFDYNRVGTDGKPRQLHVQKALDVTRTEPARTDYNFGGHLGCCDSFVTDVLQLTGGETAGQTDGSTFHSLLAVKGSGSVTCGNETVPFVQGESLFLPADSGSYRISGTGTLLRTTVPPENTCLPTGGVTGKGVF</sequence>
<reference evidence="10" key="3">
    <citation type="submission" date="2024-06" db="EMBL/GenBank/DDBJ databases">
        <authorList>
            <person name="Zeng C."/>
        </authorList>
    </citation>
    <scope>NUCLEOTIDE SEQUENCE [LARGE SCALE GENOMIC DNA]</scope>
    <source>
        <strain evidence="10">ZCY20-5</strain>
    </source>
</reference>
<keyword evidence="2 5" id="KW-0862">Zinc</keyword>
<dbReference type="Gene3D" id="2.60.120.10">
    <property type="entry name" value="Jelly Rolls"/>
    <property type="match status" value="2"/>
</dbReference>
<dbReference type="InterPro" id="IPR051804">
    <property type="entry name" value="Carb_Metab_Reg_Kinase/Isom"/>
</dbReference>
<feature type="domain" description="Phosphomannose isomerase type I catalytic" evidence="7">
    <location>
        <begin position="3"/>
        <end position="104"/>
    </location>
</feature>
<dbReference type="SUPFAM" id="SSF51182">
    <property type="entry name" value="RmlC-like cupins"/>
    <property type="match status" value="1"/>
</dbReference>
<evidence type="ECO:0000259" key="8">
    <source>
        <dbReference type="Pfam" id="PF21621"/>
    </source>
</evidence>
<dbReference type="RefSeq" id="WP_275844484.1">
    <property type="nucleotide sequence ID" value="NZ_CP135996.1"/>
</dbReference>
<evidence type="ECO:0000256" key="4">
    <source>
        <dbReference type="ARBA" id="ARBA00030762"/>
    </source>
</evidence>
<reference evidence="10" key="2">
    <citation type="submission" date="2024-06" db="EMBL/GenBank/DDBJ databases">
        <title>Caproicibacterium argilliputei sp. nov, a novel caproic acid producing anaerobic bacterium isolated from pit mud.</title>
        <authorList>
            <person name="Zeng C."/>
        </authorList>
    </citation>
    <scope>NUCLEOTIDE SEQUENCE [LARGE SCALE GENOMIC DNA]</scope>
    <source>
        <strain evidence="10">ZCY20-5</strain>
    </source>
</reference>
<keyword evidence="9" id="KW-0413">Isomerase</keyword>
<dbReference type="GO" id="GO:0008270">
    <property type="term" value="F:zinc ion binding"/>
    <property type="evidence" value="ECO:0007669"/>
    <property type="project" value="InterPro"/>
</dbReference>
<evidence type="ECO:0000256" key="3">
    <source>
        <dbReference type="ARBA" id="ARBA00029741"/>
    </source>
</evidence>
<evidence type="ECO:0000256" key="1">
    <source>
        <dbReference type="ARBA" id="ARBA00022723"/>
    </source>
</evidence>
<dbReference type="CDD" id="cd07010">
    <property type="entry name" value="cupin_PMI_type_I_N_bac"/>
    <property type="match status" value="1"/>
</dbReference>
<feature type="domain" description="Mannose-6-phosphate isomerase cupin" evidence="8">
    <location>
        <begin position="236"/>
        <end position="307"/>
    </location>
</feature>
<feature type="binding site" evidence="5">
    <location>
        <position position="173"/>
    </location>
    <ligand>
        <name>Zn(2+)</name>
        <dbReference type="ChEBI" id="CHEBI:29105"/>
    </ligand>
</feature>
<gene>
    <name evidence="9" type="ORF">PXC00_01935</name>
</gene>
<dbReference type="InterPro" id="IPR049071">
    <property type="entry name" value="MPI_cupin_dom"/>
</dbReference>
<keyword evidence="10" id="KW-1185">Reference proteome</keyword>
<keyword evidence="1 5" id="KW-0479">Metal-binding</keyword>
<reference evidence="9 10" key="1">
    <citation type="submission" date="2024-06" db="EMBL/GenBank/DDBJ databases">
        <title>Caproicibacterium argilliputei sp. nov, a novel caproic acid producing anaerobic bacterium isolated from pit mud.</title>
        <authorList>
            <person name="Xia S."/>
        </authorList>
    </citation>
    <scope>NUCLEOTIDE SEQUENCE [LARGE SCALE GENOMIC DNA]</scope>
    <source>
        <strain evidence="9 10">ZCY20-5</strain>
    </source>
</reference>
<feature type="binding site" evidence="5">
    <location>
        <position position="98"/>
    </location>
    <ligand>
        <name>Zn(2+)</name>
        <dbReference type="ChEBI" id="CHEBI:29105"/>
    </ligand>
</feature>
<dbReference type="PANTHER" id="PTHR42742">
    <property type="entry name" value="TRANSCRIPTIONAL REPRESSOR MPRA"/>
    <property type="match status" value="1"/>
</dbReference>
<dbReference type="AlphaFoldDB" id="A0AA97H1M3"/>
<proteinExistence type="predicted"/>
<dbReference type="Pfam" id="PF20511">
    <property type="entry name" value="PMI_typeI_cat"/>
    <property type="match status" value="1"/>
</dbReference>
<dbReference type="Proteomes" id="UP001300604">
    <property type="component" value="Chromosome"/>
</dbReference>
<evidence type="ECO:0000256" key="6">
    <source>
        <dbReference type="PIRSR" id="PIRSR036894-2"/>
    </source>
</evidence>
<dbReference type="InterPro" id="IPR014710">
    <property type="entry name" value="RmlC-like_jellyroll"/>
</dbReference>
<evidence type="ECO:0000256" key="2">
    <source>
        <dbReference type="ARBA" id="ARBA00022833"/>
    </source>
</evidence>